<dbReference type="Gene3D" id="3.40.50.10320">
    <property type="entry name" value="LmbE-like"/>
    <property type="match status" value="1"/>
</dbReference>
<keyword evidence="2" id="KW-1185">Reference proteome</keyword>
<organism evidence="1 2">
    <name type="scientific">Enterococcus diestrammenae</name>
    <dbReference type="NCBI Taxonomy" id="1155073"/>
    <lineage>
        <taxon>Bacteria</taxon>
        <taxon>Bacillati</taxon>
        <taxon>Bacillota</taxon>
        <taxon>Bacilli</taxon>
        <taxon>Lactobacillales</taxon>
        <taxon>Enterococcaceae</taxon>
        <taxon>Enterococcus</taxon>
    </lineage>
</organism>
<dbReference type="InterPro" id="IPR003737">
    <property type="entry name" value="GlcNAc_PI_deacetylase-related"/>
</dbReference>
<accession>A0ABV0F1S1</accession>
<dbReference type="SUPFAM" id="SSF102588">
    <property type="entry name" value="LmbE-like"/>
    <property type="match status" value="1"/>
</dbReference>
<evidence type="ECO:0000313" key="1">
    <source>
        <dbReference type="EMBL" id="MEO1781996.1"/>
    </source>
</evidence>
<evidence type="ECO:0008006" key="3">
    <source>
        <dbReference type="Google" id="ProtNLM"/>
    </source>
</evidence>
<dbReference type="PANTHER" id="PTHR12993">
    <property type="entry name" value="N-ACETYLGLUCOSAMINYL-PHOSPHATIDYLINOSITOL DE-N-ACETYLASE-RELATED"/>
    <property type="match status" value="1"/>
</dbReference>
<gene>
    <name evidence="1" type="ORF">BAU18_001589</name>
</gene>
<reference evidence="2" key="1">
    <citation type="submission" date="2016-06" db="EMBL/GenBank/DDBJ databases">
        <title>Four novel species of enterococci isolated from chicken manure.</title>
        <authorList>
            <person name="Van Tyne D."/>
        </authorList>
    </citation>
    <scope>NUCLEOTIDE SEQUENCE [LARGE SCALE GENOMIC DNA]</scope>
    <source>
        <strain evidence="2">JM9A</strain>
    </source>
</reference>
<evidence type="ECO:0000313" key="2">
    <source>
        <dbReference type="Proteomes" id="UP001429357"/>
    </source>
</evidence>
<dbReference type="Pfam" id="PF02585">
    <property type="entry name" value="PIG-L"/>
    <property type="match status" value="1"/>
</dbReference>
<comment type="caution">
    <text evidence="1">The sequence shown here is derived from an EMBL/GenBank/DDBJ whole genome shotgun (WGS) entry which is preliminary data.</text>
</comment>
<proteinExistence type="predicted"/>
<reference evidence="1 2" key="2">
    <citation type="submission" date="2024-02" db="EMBL/GenBank/DDBJ databases">
        <title>The Genome Sequence of Enterococcus diestrammenae JM9A.</title>
        <authorList>
            <person name="Earl A."/>
            <person name="Manson A."/>
            <person name="Gilmore M."/>
            <person name="Sanders J."/>
            <person name="Shea T."/>
            <person name="Howe W."/>
            <person name="Livny J."/>
            <person name="Cuomo C."/>
            <person name="Neafsey D."/>
            <person name="Birren B."/>
        </authorList>
    </citation>
    <scope>NUCLEOTIDE SEQUENCE [LARGE SCALE GENOMIC DNA]</scope>
    <source>
        <strain evidence="1 2">JM9A</strain>
    </source>
</reference>
<dbReference type="PANTHER" id="PTHR12993:SF30">
    <property type="entry name" value="N-ACETYL-ALPHA-D-GLUCOSAMINYL L-MALATE DEACETYLASE 1"/>
    <property type="match status" value="1"/>
</dbReference>
<protein>
    <recommendedName>
        <fullName evidence="3">PIG-L family deacetylase</fullName>
    </recommendedName>
</protein>
<sequence>MKKILAIGAHQDDIEIGCAGTLMKFIEKGDLVSFIVFTDGGNWSGKDREVRLREQKLSCEKLGVNKLYHLDQKDGYLESNPEMIDVLREIISKESPDFIFTHHYNDSHQDHRTVFRITNSSCRECNNILMYQSITSSNFSPTVFCDISENFDGKIDVLNCFSSQVEKYKLRDEDLIEKVKIFADINGSMIHKSKAEGFVPIKLSLDEEANCQ</sequence>
<dbReference type="Proteomes" id="UP001429357">
    <property type="component" value="Unassembled WGS sequence"/>
</dbReference>
<dbReference type="RefSeq" id="WP_161869281.1">
    <property type="nucleotide sequence ID" value="NZ_MAEI02000001.1"/>
</dbReference>
<name>A0ABV0F1S1_9ENTE</name>
<dbReference type="EMBL" id="MAEI02000001">
    <property type="protein sequence ID" value="MEO1781996.1"/>
    <property type="molecule type" value="Genomic_DNA"/>
</dbReference>
<dbReference type="InterPro" id="IPR024078">
    <property type="entry name" value="LmbE-like_dom_sf"/>
</dbReference>